<protein>
    <recommendedName>
        <fullName evidence="3">PPPDE domain-containing protein</fullName>
    </recommendedName>
</protein>
<proteinExistence type="predicted"/>
<reference evidence="1 2" key="1">
    <citation type="journal article" date="2024" name="J. Plant Pathol.">
        <title>Sequence and assembly of the genome of Seiridium unicorne, isolate CBS 538.82, causal agent of cypress canker disease.</title>
        <authorList>
            <person name="Scali E."/>
            <person name="Rocca G.D."/>
            <person name="Danti R."/>
            <person name="Garbelotto M."/>
            <person name="Barberini S."/>
            <person name="Baroncelli R."/>
            <person name="Emiliani G."/>
        </authorList>
    </citation>
    <scope>NUCLEOTIDE SEQUENCE [LARGE SCALE GENOMIC DNA]</scope>
    <source>
        <strain evidence="1 2">BM-138-508</strain>
    </source>
</reference>
<evidence type="ECO:0000313" key="1">
    <source>
        <dbReference type="EMBL" id="KAK9419933.1"/>
    </source>
</evidence>
<accession>A0ABR2UZ13</accession>
<evidence type="ECO:0000313" key="2">
    <source>
        <dbReference type="Proteomes" id="UP001408356"/>
    </source>
</evidence>
<dbReference type="Proteomes" id="UP001408356">
    <property type="component" value="Unassembled WGS sequence"/>
</dbReference>
<dbReference type="EMBL" id="JARVKF010000279">
    <property type="protein sequence ID" value="KAK9419933.1"/>
    <property type="molecule type" value="Genomic_DNA"/>
</dbReference>
<organism evidence="1 2">
    <name type="scientific">Seiridium unicorne</name>
    <dbReference type="NCBI Taxonomy" id="138068"/>
    <lineage>
        <taxon>Eukaryota</taxon>
        <taxon>Fungi</taxon>
        <taxon>Dikarya</taxon>
        <taxon>Ascomycota</taxon>
        <taxon>Pezizomycotina</taxon>
        <taxon>Sordariomycetes</taxon>
        <taxon>Xylariomycetidae</taxon>
        <taxon>Amphisphaeriales</taxon>
        <taxon>Sporocadaceae</taxon>
        <taxon>Seiridium</taxon>
    </lineage>
</organism>
<comment type="caution">
    <text evidence="1">The sequence shown here is derived from an EMBL/GenBank/DDBJ whole genome shotgun (WGS) entry which is preliminary data.</text>
</comment>
<name>A0ABR2UZ13_9PEZI</name>
<evidence type="ECO:0008006" key="3">
    <source>
        <dbReference type="Google" id="ProtNLM"/>
    </source>
</evidence>
<sequence length="358" mass="41748">MKEVFAGLRERHVLGSVKKVYGGAFSGHAEAYREAEEAIINCFVGMASSFRYLPGKTLAANRRSLSRKSTAVVSKIKELFEDEIDTHLQQFANMISNVRTPLRWDLNTNNCQHFSQNLLKQSDIPNLFHRLPGNYFKDEALRKKRQWPYPRYLLSFGFDIDTPLALLRPQDRSLIWSFYHQKRDECDMIEFAEQFRTKSCPAPTDAWEILCDEDFGSESDNHARTRSMSLVDALWILPRDSISILHTALMRSWARHSTNEGYSLTQRQWVLNRLRILHQIDVFASLSRGLATAIRLEMGNKIEFLHRHYFPTAELYGNLHINEKVAGSHGVFFITGRERDRWKRELRHEFGALMKRKP</sequence>
<keyword evidence="2" id="KW-1185">Reference proteome</keyword>
<gene>
    <name evidence="1" type="ORF">SUNI508_06939</name>
</gene>